<dbReference type="EMBL" id="CP017476">
    <property type="protein sequence ID" value="AOW15407.1"/>
    <property type="molecule type" value="Genomic_DNA"/>
</dbReference>
<evidence type="ECO:0000313" key="2">
    <source>
        <dbReference type="EMBL" id="OAD40616.1"/>
    </source>
</evidence>
<dbReference type="Gene3D" id="3.10.180.10">
    <property type="entry name" value="2,3-Dihydroxybiphenyl 1,2-Dioxygenase, domain 1"/>
    <property type="match status" value="1"/>
</dbReference>
<reference evidence="2 3" key="1">
    <citation type="submission" date="2016-02" db="EMBL/GenBank/DDBJ databases">
        <title>Draft genome sequence of Hydrogenophaga sp. LPB0072.</title>
        <authorList>
            <person name="Shin S.-K."/>
            <person name="Yi H."/>
        </authorList>
    </citation>
    <scope>NUCLEOTIDE SEQUENCE [LARGE SCALE GENOMIC DNA]</scope>
    <source>
        <strain evidence="2 3">LPB0072</strain>
    </source>
</reference>
<accession>A0A167HAU5</accession>
<proteinExistence type="predicted"/>
<reference evidence="1 4" key="2">
    <citation type="submission" date="2016-10" db="EMBL/GenBank/DDBJ databases">
        <title>Hydorgenophaga sp. LPB0072 isolated from gastropod.</title>
        <authorList>
            <person name="Kim E."/>
            <person name="Yi H."/>
        </authorList>
    </citation>
    <scope>NUCLEOTIDE SEQUENCE [LARGE SCALE GENOMIC DNA]</scope>
    <source>
        <strain evidence="1 4">LPB0072</strain>
    </source>
</reference>
<dbReference type="PANTHER" id="PTHR35006:SF1">
    <property type="entry name" value="BLL2941 PROTEIN"/>
    <property type="match status" value="1"/>
</dbReference>
<evidence type="ECO:0000313" key="3">
    <source>
        <dbReference type="Proteomes" id="UP000185657"/>
    </source>
</evidence>
<dbReference type="SUPFAM" id="SSF54593">
    <property type="entry name" value="Glyoxalase/Bleomycin resistance protein/Dihydroxybiphenyl dioxygenase"/>
    <property type="match status" value="1"/>
</dbReference>
<organism evidence="1 4">
    <name type="scientific">Hydrogenophaga crassostreae</name>
    <dbReference type="NCBI Taxonomy" id="1763535"/>
    <lineage>
        <taxon>Bacteria</taxon>
        <taxon>Pseudomonadati</taxon>
        <taxon>Pseudomonadota</taxon>
        <taxon>Betaproteobacteria</taxon>
        <taxon>Burkholderiales</taxon>
        <taxon>Comamonadaceae</taxon>
        <taxon>Hydrogenophaga</taxon>
    </lineage>
</organism>
<dbReference type="Proteomes" id="UP000185657">
    <property type="component" value="Unassembled WGS sequence"/>
</dbReference>
<dbReference type="CDD" id="cd07262">
    <property type="entry name" value="VOC_like"/>
    <property type="match status" value="1"/>
</dbReference>
<dbReference type="PANTHER" id="PTHR35006">
    <property type="entry name" value="GLYOXALASE FAMILY PROTEIN (AFU_ORTHOLOGUE AFUA_5G14830)"/>
    <property type="match status" value="1"/>
</dbReference>
<name>A0A167HAU5_9BURK</name>
<keyword evidence="3" id="KW-1185">Reference proteome</keyword>
<evidence type="ECO:0000313" key="1">
    <source>
        <dbReference type="EMBL" id="AOW15407.1"/>
    </source>
</evidence>
<dbReference type="EMBL" id="LVWD01000030">
    <property type="protein sequence ID" value="OAD40616.1"/>
    <property type="molecule type" value="Genomic_DNA"/>
</dbReference>
<dbReference type="STRING" id="1763535.LPB072_05955"/>
<dbReference type="Proteomes" id="UP000185680">
    <property type="component" value="Chromosome"/>
</dbReference>
<evidence type="ECO:0008006" key="5">
    <source>
        <dbReference type="Google" id="ProtNLM"/>
    </source>
</evidence>
<dbReference type="InterPro" id="IPR029068">
    <property type="entry name" value="Glyas_Bleomycin-R_OHBP_Dase"/>
</dbReference>
<dbReference type="OrthoDB" id="9800438at2"/>
<dbReference type="AlphaFoldDB" id="A0A167HAU5"/>
<dbReference type="KEGG" id="hyl:LPB072_05955"/>
<sequence length="125" mass="12553">MLKVVVAAGRGHALAVQTSDAALGALGLKKHGDFGDNGRMYGAEGPAFIVTKPGDGEPATFANGGTLGYLAPSRDAVRNFHSQGLANGGVDAGAPGPRSFAPTAYAAYLRDPAGNKICAYCFAAA</sequence>
<protein>
    <recommendedName>
        <fullName evidence="5">Glyoxalase</fullName>
    </recommendedName>
</protein>
<evidence type="ECO:0000313" key="4">
    <source>
        <dbReference type="Proteomes" id="UP000185680"/>
    </source>
</evidence>
<gene>
    <name evidence="1" type="ORF">LPB072_05955</name>
    <name evidence="2" type="ORF">LPB72_15440</name>
</gene>